<reference evidence="8" key="1">
    <citation type="submission" date="2021-03" db="EMBL/GenBank/DDBJ databases">
        <title>Revisited historic fungal species revealed as producer of novel bioactive compounds through whole genome sequencing and comparative genomics.</title>
        <authorList>
            <person name="Vignolle G.A."/>
            <person name="Hochenegger N."/>
            <person name="Mach R.L."/>
            <person name="Mach-Aigner A.R."/>
            <person name="Javad Rahimi M."/>
            <person name="Salim K.A."/>
            <person name="Chan C.M."/>
            <person name="Lim L.B.L."/>
            <person name="Cai F."/>
            <person name="Druzhinina I.S."/>
            <person name="U'Ren J.M."/>
            <person name="Derntl C."/>
        </authorList>
    </citation>
    <scope>NUCLEOTIDE SEQUENCE</scope>
    <source>
        <strain evidence="8">TUCIM 5799</strain>
    </source>
</reference>
<comment type="subcellular location">
    <subcellularLocation>
        <location evidence="1">Membrane</location>
        <topology evidence="1">Single-pass membrane protein</topology>
    </subcellularLocation>
</comment>
<sequence>MGYRQWLPGTLQALLLAVLLSTLPGRTRALENDFSAYPSGSQACLTTSADASGCTGDTGQQLNSCLCKNGGNFIYATAECVAKSSASDLKTVYAMLQSNCAGTGITIAVSEEAFLAQAAAATSTTTSTTMRTTTTAAPTTTTGTTGTSTTDFRTEAATTTTTMTTTTSSSSAAGPTSTGTADPLSTGAKIGIGAGIGLGSAAVVLAGVFIWVYHRRRRQGGDPKDHPYMMAGSPTPGAYSATFAQQPSPPHPPGTGIPLDPMSAGGYMSPGGVSSLSGTMMAGTYKPEDGHVRPPSSLHHRQGSSSAVPPGGQPLLAELGTTPPHQRAPVEIYTPVPVELPAVAWHGHNGHHAELESPSTWQSLPPGQSPYSAHERTHF</sequence>
<keyword evidence="7" id="KW-0732">Signal</keyword>
<evidence type="ECO:0000313" key="9">
    <source>
        <dbReference type="Proteomes" id="UP000829685"/>
    </source>
</evidence>
<keyword evidence="2 6" id="KW-0812">Transmembrane</keyword>
<organism evidence="8 9">
    <name type="scientific">Neoarthrinium moseri</name>
    <dbReference type="NCBI Taxonomy" id="1658444"/>
    <lineage>
        <taxon>Eukaryota</taxon>
        <taxon>Fungi</taxon>
        <taxon>Dikarya</taxon>
        <taxon>Ascomycota</taxon>
        <taxon>Pezizomycotina</taxon>
        <taxon>Sordariomycetes</taxon>
        <taxon>Xylariomycetidae</taxon>
        <taxon>Amphisphaeriales</taxon>
        <taxon>Apiosporaceae</taxon>
        <taxon>Neoarthrinium</taxon>
    </lineage>
</organism>
<evidence type="ECO:0000256" key="7">
    <source>
        <dbReference type="SAM" id="SignalP"/>
    </source>
</evidence>
<evidence type="ECO:0000256" key="2">
    <source>
        <dbReference type="ARBA" id="ARBA00022692"/>
    </source>
</evidence>
<feature type="chain" id="PRO_5040154541" description="Extracellular membrane protein CFEM domain-containing protein" evidence="7">
    <location>
        <begin position="30"/>
        <end position="379"/>
    </location>
</feature>
<protein>
    <recommendedName>
        <fullName evidence="10">Extracellular membrane protein CFEM domain-containing protein</fullName>
    </recommendedName>
</protein>
<keyword evidence="9" id="KW-1185">Reference proteome</keyword>
<name>A0A9Q0AJF5_9PEZI</name>
<dbReference type="EMBL" id="JAFIMR010000057">
    <property type="protein sequence ID" value="KAI1853430.1"/>
    <property type="molecule type" value="Genomic_DNA"/>
</dbReference>
<proteinExistence type="predicted"/>
<comment type="caution">
    <text evidence="8">The sequence shown here is derived from an EMBL/GenBank/DDBJ whole genome shotgun (WGS) entry which is preliminary data.</text>
</comment>
<evidence type="ECO:0000256" key="6">
    <source>
        <dbReference type="SAM" id="Phobius"/>
    </source>
</evidence>
<feature type="signal peptide" evidence="7">
    <location>
        <begin position="1"/>
        <end position="29"/>
    </location>
</feature>
<keyword evidence="4 6" id="KW-0472">Membrane</keyword>
<accession>A0A9Q0AJF5</accession>
<evidence type="ECO:0000256" key="5">
    <source>
        <dbReference type="SAM" id="MobiDB-lite"/>
    </source>
</evidence>
<evidence type="ECO:0000256" key="4">
    <source>
        <dbReference type="ARBA" id="ARBA00023136"/>
    </source>
</evidence>
<evidence type="ECO:0000313" key="8">
    <source>
        <dbReference type="EMBL" id="KAI1853430.1"/>
    </source>
</evidence>
<dbReference type="InterPro" id="IPR051694">
    <property type="entry name" value="Immunoregulatory_rcpt-like"/>
</dbReference>
<dbReference type="GO" id="GO:0071944">
    <property type="term" value="C:cell periphery"/>
    <property type="evidence" value="ECO:0007669"/>
    <property type="project" value="UniProtKB-ARBA"/>
</dbReference>
<dbReference type="GO" id="GO:0016020">
    <property type="term" value="C:membrane"/>
    <property type="evidence" value="ECO:0007669"/>
    <property type="project" value="UniProtKB-SubCell"/>
</dbReference>
<keyword evidence="3 6" id="KW-1133">Transmembrane helix</keyword>
<feature type="region of interest" description="Disordered" evidence="5">
    <location>
        <begin position="350"/>
        <end position="379"/>
    </location>
</feature>
<dbReference type="PANTHER" id="PTHR15549:SF30">
    <property type="entry name" value="MID2 DOMAIN-CONTAINING PROTEIN"/>
    <property type="match status" value="1"/>
</dbReference>
<gene>
    <name evidence="8" type="ORF">JX265_012721</name>
</gene>
<evidence type="ECO:0000256" key="3">
    <source>
        <dbReference type="ARBA" id="ARBA00022989"/>
    </source>
</evidence>
<dbReference type="PANTHER" id="PTHR15549">
    <property type="entry name" value="PAIRED IMMUNOGLOBULIN-LIKE TYPE 2 RECEPTOR"/>
    <property type="match status" value="1"/>
</dbReference>
<dbReference type="AlphaFoldDB" id="A0A9Q0AJF5"/>
<feature type="region of interest" description="Disordered" evidence="5">
    <location>
        <begin position="243"/>
        <end position="328"/>
    </location>
</feature>
<dbReference type="Proteomes" id="UP000829685">
    <property type="component" value="Unassembled WGS sequence"/>
</dbReference>
<feature type="compositionally biased region" description="Polar residues" evidence="5">
    <location>
        <begin position="357"/>
        <end position="371"/>
    </location>
</feature>
<evidence type="ECO:0008006" key="10">
    <source>
        <dbReference type="Google" id="ProtNLM"/>
    </source>
</evidence>
<evidence type="ECO:0000256" key="1">
    <source>
        <dbReference type="ARBA" id="ARBA00004167"/>
    </source>
</evidence>
<feature type="region of interest" description="Disordered" evidence="5">
    <location>
        <begin position="126"/>
        <end position="183"/>
    </location>
</feature>
<feature type="transmembrane region" description="Helical" evidence="6">
    <location>
        <begin position="190"/>
        <end position="213"/>
    </location>
</feature>